<dbReference type="EMBL" id="UOEK01000213">
    <property type="protein sequence ID" value="VAW01429.1"/>
    <property type="molecule type" value="Genomic_DNA"/>
</dbReference>
<dbReference type="GO" id="GO:0016491">
    <property type="term" value="F:oxidoreductase activity"/>
    <property type="evidence" value="ECO:0007669"/>
    <property type="project" value="TreeGrafter"/>
</dbReference>
<reference evidence="2" key="1">
    <citation type="submission" date="2018-06" db="EMBL/GenBank/DDBJ databases">
        <authorList>
            <person name="Zhirakovskaya E."/>
        </authorList>
    </citation>
    <scope>NUCLEOTIDE SEQUENCE</scope>
</reference>
<evidence type="ECO:0000313" key="2">
    <source>
        <dbReference type="EMBL" id="VAW01429.1"/>
    </source>
</evidence>
<dbReference type="PANTHER" id="PTHR48075:SF5">
    <property type="entry name" value="3-HYDROXYBUTYRYL-COA DEHYDROGENASE"/>
    <property type="match status" value="1"/>
</dbReference>
<feature type="domain" description="3-hydroxyacyl-CoA dehydrogenase NAD binding" evidence="1">
    <location>
        <begin position="1"/>
        <end position="113"/>
    </location>
</feature>
<name>A0A3B0SL39_9ZZZZ</name>
<dbReference type="InterPro" id="IPR006176">
    <property type="entry name" value="3-OHacyl-CoA_DH_NAD-bd"/>
</dbReference>
<proteinExistence type="predicted"/>
<dbReference type="GO" id="GO:0006631">
    <property type="term" value="P:fatty acid metabolic process"/>
    <property type="evidence" value="ECO:0007669"/>
    <property type="project" value="InterPro"/>
</dbReference>
<protein>
    <recommendedName>
        <fullName evidence="1">3-hydroxyacyl-CoA dehydrogenase NAD binding domain-containing protein</fullName>
    </recommendedName>
</protein>
<dbReference type="Gene3D" id="3.40.50.720">
    <property type="entry name" value="NAD(P)-binding Rossmann-like Domain"/>
    <property type="match status" value="1"/>
</dbReference>
<organism evidence="2">
    <name type="scientific">hydrothermal vent metagenome</name>
    <dbReference type="NCBI Taxonomy" id="652676"/>
    <lineage>
        <taxon>unclassified sequences</taxon>
        <taxon>metagenomes</taxon>
        <taxon>ecological metagenomes</taxon>
    </lineage>
</organism>
<gene>
    <name evidence="2" type="ORF">MNBD_ACTINO02-2288</name>
</gene>
<feature type="non-terminal residue" evidence="2">
    <location>
        <position position="114"/>
    </location>
</feature>
<dbReference type="Pfam" id="PF02737">
    <property type="entry name" value="3HCDH_N"/>
    <property type="match status" value="1"/>
</dbReference>
<dbReference type="PANTHER" id="PTHR48075">
    <property type="entry name" value="3-HYDROXYACYL-COA DEHYDROGENASE FAMILY PROTEIN"/>
    <property type="match status" value="1"/>
</dbReference>
<dbReference type="SUPFAM" id="SSF51735">
    <property type="entry name" value="NAD(P)-binding Rossmann-fold domains"/>
    <property type="match status" value="1"/>
</dbReference>
<evidence type="ECO:0000259" key="1">
    <source>
        <dbReference type="Pfam" id="PF02737"/>
    </source>
</evidence>
<dbReference type="GO" id="GO:0070403">
    <property type="term" value="F:NAD+ binding"/>
    <property type="evidence" value="ECO:0007669"/>
    <property type="project" value="InterPro"/>
</dbReference>
<sequence length="114" mass="12202">MGHGIALACLQRSDTHVTIISRREETVEHGLGLILDGRFGLARGVAKGRITEEQAADARSRLKGTTSYEEGLAGADLVFETVPEIVATKHDALREAERFAADEAVIATNTSSIL</sequence>
<dbReference type="AlphaFoldDB" id="A0A3B0SL39"/>
<dbReference type="InterPro" id="IPR036291">
    <property type="entry name" value="NAD(P)-bd_dom_sf"/>
</dbReference>
<accession>A0A3B0SL39</accession>